<evidence type="ECO:0000256" key="7">
    <source>
        <dbReference type="ARBA" id="ARBA00022801"/>
    </source>
</evidence>
<dbReference type="SUPFAM" id="SSF51445">
    <property type="entry name" value="(Trans)glycosidases"/>
    <property type="match status" value="1"/>
</dbReference>
<dbReference type="InterPro" id="IPR006047">
    <property type="entry name" value="GH13_cat_dom"/>
</dbReference>
<protein>
    <recommendedName>
        <fullName evidence="5 13">Malto-oligosyltrehalose trehalohydrolase</fullName>
        <shortName evidence="14">MTHase</shortName>
        <ecNumber evidence="4 13">3.2.1.141</ecNumber>
    </recommendedName>
    <alternativeName>
        <fullName evidence="11 14">4-alpha-D-((1-&gt;4)-alpha-D-glucano)trehalose trehalohydrolase</fullName>
    </alternativeName>
    <alternativeName>
        <fullName evidence="10 14">Maltooligosyl trehalose trehalohydrolase</fullName>
    </alternativeName>
</protein>
<evidence type="ECO:0000256" key="9">
    <source>
        <dbReference type="ARBA" id="ARBA00023295"/>
    </source>
</evidence>
<dbReference type="RefSeq" id="WP_138364474.1">
    <property type="nucleotide sequence ID" value="NZ_VCEJ01000002.1"/>
</dbReference>
<dbReference type="Pfam" id="PF00128">
    <property type="entry name" value="Alpha-amylase"/>
    <property type="match status" value="1"/>
</dbReference>
<keyword evidence="7 14" id="KW-0378">Hydrolase</keyword>
<evidence type="ECO:0000256" key="5">
    <source>
        <dbReference type="ARBA" id="ARBA00015938"/>
    </source>
</evidence>
<comment type="pathway">
    <text evidence="2 14">Glycan biosynthesis; trehalose biosynthesis.</text>
</comment>
<dbReference type="InterPro" id="IPR017853">
    <property type="entry name" value="GH"/>
</dbReference>
<dbReference type="EMBL" id="VCEJ01000002">
    <property type="protein sequence ID" value="TLV03268.1"/>
    <property type="molecule type" value="Genomic_DNA"/>
</dbReference>
<keyword evidence="20" id="KW-1185">Reference proteome</keyword>
<dbReference type="InterPro" id="IPR014756">
    <property type="entry name" value="Ig_E-set"/>
</dbReference>
<dbReference type="EC" id="3.2.1.141" evidence="4 13"/>
<evidence type="ECO:0000256" key="13">
    <source>
        <dbReference type="NCBIfam" id="TIGR02402"/>
    </source>
</evidence>
<feature type="active site" description="Proton donor" evidence="15">
    <location>
        <position position="296"/>
    </location>
</feature>
<dbReference type="PANTHER" id="PTHR43651:SF11">
    <property type="entry name" value="MALTO-OLIGOSYLTREHALOSE TREHALOHYDROLASE"/>
    <property type="match status" value="1"/>
</dbReference>
<evidence type="ECO:0000256" key="16">
    <source>
        <dbReference type="PIRSR" id="PIRSR006337-2"/>
    </source>
</evidence>
<dbReference type="GO" id="GO:0005737">
    <property type="term" value="C:cytoplasm"/>
    <property type="evidence" value="ECO:0007669"/>
    <property type="project" value="UniProtKB-SubCell"/>
</dbReference>
<dbReference type="OrthoDB" id="9761875at2"/>
<comment type="caution">
    <text evidence="19">The sequence shown here is derived from an EMBL/GenBank/DDBJ whole genome shotgun (WGS) entry which is preliminary data.</text>
</comment>
<feature type="domain" description="Glycosyl hydrolase family 13 catalytic" evidence="18">
    <location>
        <begin position="113"/>
        <end position="457"/>
    </location>
</feature>
<evidence type="ECO:0000256" key="10">
    <source>
        <dbReference type="ARBA" id="ARBA00032057"/>
    </source>
</evidence>
<dbReference type="SUPFAM" id="SSF81296">
    <property type="entry name" value="E set domains"/>
    <property type="match status" value="1"/>
</dbReference>
<feature type="binding site" evidence="16">
    <location>
        <begin position="321"/>
        <end position="325"/>
    </location>
    <ligand>
        <name>substrate</name>
    </ligand>
</feature>
<evidence type="ECO:0000256" key="14">
    <source>
        <dbReference type="PIRNR" id="PIRNR006337"/>
    </source>
</evidence>
<evidence type="ECO:0000256" key="17">
    <source>
        <dbReference type="PIRSR" id="PIRSR006337-3"/>
    </source>
</evidence>
<dbReference type="AlphaFoldDB" id="A0A5R9L4C5"/>
<evidence type="ECO:0000256" key="11">
    <source>
        <dbReference type="ARBA" id="ARBA00033284"/>
    </source>
</evidence>
<evidence type="ECO:0000256" key="8">
    <source>
        <dbReference type="ARBA" id="ARBA00023277"/>
    </source>
</evidence>
<dbReference type="SMART" id="SM00642">
    <property type="entry name" value="Aamy"/>
    <property type="match status" value="1"/>
</dbReference>
<feature type="binding site" evidence="16">
    <location>
        <begin position="257"/>
        <end position="262"/>
    </location>
    <ligand>
        <name>substrate</name>
    </ligand>
</feature>
<dbReference type="PIRSF" id="PIRSF006337">
    <property type="entry name" value="Trehalose_TreZ"/>
    <property type="match status" value="1"/>
</dbReference>
<feature type="active site" description="Nucleophile" evidence="15">
    <location>
        <position position="259"/>
    </location>
</feature>
<dbReference type="Pfam" id="PF11941">
    <property type="entry name" value="DUF3459"/>
    <property type="match status" value="1"/>
</dbReference>
<proteinExistence type="inferred from homology"/>
<name>A0A5R9L4C5_9BACT</name>
<evidence type="ECO:0000313" key="19">
    <source>
        <dbReference type="EMBL" id="TLV03268.1"/>
    </source>
</evidence>
<keyword evidence="9 14" id="KW-0326">Glycosidase</keyword>
<comment type="similarity">
    <text evidence="3 14">Belongs to the glycosyl hydrolase 13 family.</text>
</comment>
<evidence type="ECO:0000256" key="15">
    <source>
        <dbReference type="PIRSR" id="PIRSR006337-1"/>
    </source>
</evidence>
<comment type="subcellular location">
    <subcellularLocation>
        <location evidence="1 15">Cytoplasm</location>
    </subcellularLocation>
</comment>
<dbReference type="Gene3D" id="1.10.10.760">
    <property type="entry name" value="E-set domains of sugar-utilizing enzymes"/>
    <property type="match status" value="1"/>
</dbReference>
<reference evidence="19 20" key="1">
    <citation type="submission" date="2019-05" db="EMBL/GenBank/DDBJ databases">
        <authorList>
            <person name="Qu J.-H."/>
        </authorList>
    </citation>
    <scope>NUCLEOTIDE SEQUENCE [LARGE SCALE GENOMIC DNA]</scope>
    <source>
        <strain evidence="19 20">T17</strain>
    </source>
</reference>
<dbReference type="CDD" id="cd11325">
    <property type="entry name" value="AmyAc_GTHase"/>
    <property type="match status" value="1"/>
</dbReference>
<dbReference type="GO" id="GO:0005992">
    <property type="term" value="P:trehalose biosynthetic process"/>
    <property type="evidence" value="ECO:0007669"/>
    <property type="project" value="UniProtKB-UniRule"/>
</dbReference>
<organism evidence="19 20">
    <name type="scientific">Dyadobacter luticola</name>
    <dbReference type="NCBI Taxonomy" id="1979387"/>
    <lineage>
        <taxon>Bacteria</taxon>
        <taxon>Pseudomonadati</taxon>
        <taxon>Bacteroidota</taxon>
        <taxon>Cytophagia</taxon>
        <taxon>Cytophagales</taxon>
        <taxon>Spirosomataceae</taxon>
        <taxon>Dyadobacter</taxon>
    </lineage>
</organism>
<dbReference type="PANTHER" id="PTHR43651">
    <property type="entry name" value="1,4-ALPHA-GLUCAN-BRANCHING ENZYME"/>
    <property type="match status" value="1"/>
</dbReference>
<dbReference type="NCBIfam" id="TIGR02402">
    <property type="entry name" value="trehalose_TreZ"/>
    <property type="match status" value="1"/>
</dbReference>
<dbReference type="Proteomes" id="UP000306402">
    <property type="component" value="Unassembled WGS sequence"/>
</dbReference>
<dbReference type="GO" id="GO:0033942">
    <property type="term" value="F:4-alpha-D-(1-&gt;4)-alpha-D-glucanotrehalose trehalohydrolase activity"/>
    <property type="evidence" value="ECO:0007669"/>
    <property type="project" value="UniProtKB-EC"/>
</dbReference>
<feature type="binding site" evidence="16">
    <location>
        <begin position="389"/>
        <end position="394"/>
    </location>
    <ligand>
        <name>substrate</name>
    </ligand>
</feature>
<dbReference type="Gene3D" id="2.60.40.10">
    <property type="entry name" value="Immunoglobulins"/>
    <property type="match status" value="1"/>
</dbReference>
<dbReference type="InterPro" id="IPR022567">
    <property type="entry name" value="DUF3459"/>
</dbReference>
<evidence type="ECO:0000256" key="12">
    <source>
        <dbReference type="ARBA" id="ARBA00034013"/>
    </source>
</evidence>
<evidence type="ECO:0000313" key="20">
    <source>
        <dbReference type="Proteomes" id="UP000306402"/>
    </source>
</evidence>
<gene>
    <name evidence="19" type="primary">treZ</name>
    <name evidence="19" type="ORF">FEN17_06560</name>
</gene>
<dbReference type="InterPro" id="IPR012768">
    <property type="entry name" value="Trehalose_TreZ"/>
</dbReference>
<dbReference type="InterPro" id="IPR013783">
    <property type="entry name" value="Ig-like_fold"/>
</dbReference>
<dbReference type="Gene3D" id="3.20.20.80">
    <property type="entry name" value="Glycosidases"/>
    <property type="match status" value="1"/>
</dbReference>
<evidence type="ECO:0000259" key="18">
    <source>
        <dbReference type="SMART" id="SM00642"/>
    </source>
</evidence>
<dbReference type="CDD" id="cd02853">
    <property type="entry name" value="E_set_MTHase_like_N"/>
    <property type="match status" value="1"/>
</dbReference>
<sequence length="612" mass="69936">MKKAGAFVHADQTTFTVWAPEKQSMKLHLISPQQQELDMQPDGDGYFTLTVSNVGDGAKYLLAPENGQAYPDPASHCQPEGVHGPSQVIDHASYHWTDVSWKGLALSELVLYELHVGTFTPEGTFDAIIPRLDQLAETGINTIELMPVIEFPGNRNWGYDGVYPYSVHHSYGGPEGLKRLVDAAHARGIAVILDVVFNHLGPEGNYFAEFGPYFTDTYNTPWGRAINMDGEWSDGVRDYFSGIALHWYELYHVDGLRVDAIHTIYDNGAVHFWELVYEKLKTARQKNGHPFHVIAESDLNSPRVVKSPEYGGYGFTAQWLDDFHHALYVLLDEKGRERYVDFGRLEQFGKAITDGFVHSGEYVKFRKRTHGAPSVGIPGDQFVVFNQNHDQVGNRVGGERLSVLIDFEKQKVATAAMLLAPYLPMFFMGEEYGEDNPFFYFVSHTEEELIEKVVEGRKKEFESYQWDRDPLNPQETETFEKSKLQWEKRDEGKYRIMLEWNKTLISLRKKNPALCNFNKNDVRFNMLNDRAFVLFRRSADQKTELACVFNLSDETIVWTFPHAQPQWSLLLDSTDEMWSENVQLNNASRKDPVNVGYKISVHGAGVKVLYHH</sequence>
<accession>A0A5R9L4C5</accession>
<evidence type="ECO:0000256" key="3">
    <source>
        <dbReference type="ARBA" id="ARBA00008061"/>
    </source>
</evidence>
<evidence type="ECO:0000256" key="1">
    <source>
        <dbReference type="ARBA" id="ARBA00004496"/>
    </source>
</evidence>
<evidence type="ECO:0000256" key="6">
    <source>
        <dbReference type="ARBA" id="ARBA00022490"/>
    </source>
</evidence>
<dbReference type="InterPro" id="IPR044901">
    <property type="entry name" value="Trehalose_TreZ_E-set_sf"/>
</dbReference>
<dbReference type="UniPathway" id="UPA00299"/>
<feature type="site" description="Transition state stabilizer" evidence="17">
    <location>
        <position position="390"/>
    </location>
</feature>
<comment type="catalytic activity">
    <reaction evidence="12 14">
        <text>hydrolysis of (1-&gt;4)-alpha-D-glucosidic linkage in 4-alpha-D-[(1-&gt;4)-alpha-D-glucanosyl]n trehalose to yield trehalose and (1-&gt;4)-alpha-D-glucan.</text>
        <dbReference type="EC" id="3.2.1.141"/>
    </reaction>
</comment>
<keyword evidence="8" id="KW-0119">Carbohydrate metabolism</keyword>
<evidence type="ECO:0000256" key="2">
    <source>
        <dbReference type="ARBA" id="ARBA00005199"/>
    </source>
</evidence>
<keyword evidence="6" id="KW-0963">Cytoplasm</keyword>
<evidence type="ECO:0000256" key="4">
    <source>
        <dbReference type="ARBA" id="ARBA00012268"/>
    </source>
</evidence>